<sequence length="216" mass="24574">MTSFVPSPLPPKVSIQPRKLLTSGQPHRRVTHFPSLKNKEMVACESRWHARFCLHLEFEPKVVAYASRPLALQFAEAEVTARPDFAAILADGRQVYYHVSFSEEILDPRQQQRLSVVRECFGNNGLIFEHITPALYQATARTETLSFLYHHAYGASPAQAPFIKQLLQEKMQGRATIRNLAAHGVRVMDIAFAIFFQYIHTDLQQSVDLNTLVEAR</sequence>
<dbReference type="Proteomes" id="UP000326018">
    <property type="component" value="Unassembled WGS sequence"/>
</dbReference>
<dbReference type="EMBL" id="CABVIB010000016">
    <property type="protein sequence ID" value="VVO09506.1"/>
    <property type="molecule type" value="Genomic_DNA"/>
</dbReference>
<protein>
    <recommendedName>
        <fullName evidence="3">TnsA endonuclease N-terminal domain-containing protein</fullName>
    </recommendedName>
</protein>
<proteinExistence type="predicted"/>
<name>A0A5E7CXX8_PSEFL</name>
<dbReference type="OrthoDB" id="7008701at2"/>
<gene>
    <name evidence="1" type="ORF">PS712_03340</name>
</gene>
<dbReference type="AlphaFoldDB" id="A0A5E7CXX8"/>
<dbReference type="RefSeq" id="WP_150703311.1">
    <property type="nucleotide sequence ID" value="NZ_CABVIB010000016.1"/>
</dbReference>
<accession>A0A5E7CXX8</accession>
<reference evidence="1 2" key="1">
    <citation type="submission" date="2019-09" db="EMBL/GenBank/DDBJ databases">
        <authorList>
            <person name="Chandra G."/>
            <person name="Truman W A."/>
        </authorList>
    </citation>
    <scope>NUCLEOTIDE SEQUENCE [LARGE SCALE GENOMIC DNA]</scope>
    <source>
        <strain evidence="1">PS712</strain>
    </source>
</reference>
<evidence type="ECO:0008006" key="3">
    <source>
        <dbReference type="Google" id="ProtNLM"/>
    </source>
</evidence>
<evidence type="ECO:0000313" key="2">
    <source>
        <dbReference type="Proteomes" id="UP000326018"/>
    </source>
</evidence>
<evidence type="ECO:0000313" key="1">
    <source>
        <dbReference type="EMBL" id="VVO09506.1"/>
    </source>
</evidence>
<organism evidence="1 2">
    <name type="scientific">Pseudomonas fluorescens</name>
    <dbReference type="NCBI Taxonomy" id="294"/>
    <lineage>
        <taxon>Bacteria</taxon>
        <taxon>Pseudomonadati</taxon>
        <taxon>Pseudomonadota</taxon>
        <taxon>Gammaproteobacteria</taxon>
        <taxon>Pseudomonadales</taxon>
        <taxon>Pseudomonadaceae</taxon>
        <taxon>Pseudomonas</taxon>
    </lineage>
</organism>